<protein>
    <recommendedName>
        <fullName evidence="2">TTI1 C-terminal TPR domain-containing protein</fullName>
    </recommendedName>
</protein>
<accession>A0A0B6YH10</accession>
<proteinExistence type="predicted"/>
<dbReference type="GO" id="GO:0005737">
    <property type="term" value="C:cytoplasm"/>
    <property type="evidence" value="ECO:0007669"/>
    <property type="project" value="TreeGrafter"/>
</dbReference>
<dbReference type="InterPro" id="IPR052587">
    <property type="entry name" value="TELO2-interacting_protein_1"/>
</dbReference>
<sequence>EQKEEEERELDDDDDGAEEKKKEETPQHVQVIKEVLQRMKNLMAAKDGRLCVQALDIVSQACRDLANHERELLPQVHELWCGFLPLFRSTEKFIVIKAVNTL</sequence>
<feature type="region of interest" description="Disordered" evidence="1">
    <location>
        <begin position="1"/>
        <end position="27"/>
    </location>
</feature>
<reference evidence="3" key="1">
    <citation type="submission" date="2014-12" db="EMBL/GenBank/DDBJ databases">
        <title>Insight into the proteome of Arion vulgaris.</title>
        <authorList>
            <person name="Aradska J."/>
            <person name="Bulat T."/>
            <person name="Smidak R."/>
            <person name="Sarate P."/>
            <person name="Gangsoo J."/>
            <person name="Sialana F."/>
            <person name="Bilban M."/>
            <person name="Lubec G."/>
        </authorList>
    </citation>
    <scope>NUCLEOTIDE SEQUENCE</scope>
    <source>
        <tissue evidence="3">Skin</tissue>
    </source>
</reference>
<feature type="non-terminal residue" evidence="3">
    <location>
        <position position="1"/>
    </location>
</feature>
<dbReference type="Pfam" id="PF24181">
    <property type="entry name" value="TPR_TTI1_C"/>
    <property type="match status" value="1"/>
</dbReference>
<organism evidence="3">
    <name type="scientific">Arion vulgaris</name>
    <dbReference type="NCBI Taxonomy" id="1028688"/>
    <lineage>
        <taxon>Eukaryota</taxon>
        <taxon>Metazoa</taxon>
        <taxon>Spiralia</taxon>
        <taxon>Lophotrochozoa</taxon>
        <taxon>Mollusca</taxon>
        <taxon>Gastropoda</taxon>
        <taxon>Heterobranchia</taxon>
        <taxon>Euthyneura</taxon>
        <taxon>Panpulmonata</taxon>
        <taxon>Eupulmonata</taxon>
        <taxon>Stylommatophora</taxon>
        <taxon>Helicina</taxon>
        <taxon>Arionoidea</taxon>
        <taxon>Arionidae</taxon>
        <taxon>Arion</taxon>
    </lineage>
</organism>
<evidence type="ECO:0000259" key="2">
    <source>
        <dbReference type="Pfam" id="PF24181"/>
    </source>
</evidence>
<feature type="domain" description="TTI1 C-terminal TPR" evidence="2">
    <location>
        <begin position="3"/>
        <end position="102"/>
    </location>
</feature>
<dbReference type="AlphaFoldDB" id="A0A0B6YH10"/>
<dbReference type="PANTHER" id="PTHR18460:SF3">
    <property type="entry name" value="TELO2-INTERACTING PROTEIN 1 HOMOLOG"/>
    <property type="match status" value="1"/>
</dbReference>
<evidence type="ECO:0000256" key="1">
    <source>
        <dbReference type="SAM" id="MobiDB-lite"/>
    </source>
</evidence>
<name>A0A0B6YH10_9EUPU</name>
<gene>
    <name evidence="3" type="primary">ORF24324</name>
</gene>
<feature type="compositionally biased region" description="Acidic residues" evidence="1">
    <location>
        <begin position="1"/>
        <end position="17"/>
    </location>
</feature>
<dbReference type="EMBL" id="HACG01008216">
    <property type="protein sequence ID" value="CEK55081.1"/>
    <property type="molecule type" value="Transcribed_RNA"/>
</dbReference>
<dbReference type="PANTHER" id="PTHR18460">
    <property type="entry name" value="TEL2 INTERACTING PROTEIN 1 TTI1 FAMILY MEMBER"/>
    <property type="match status" value="1"/>
</dbReference>
<dbReference type="InterPro" id="IPR057567">
    <property type="entry name" value="TPR_TTI1_C"/>
</dbReference>
<evidence type="ECO:0000313" key="3">
    <source>
        <dbReference type="EMBL" id="CEK55081.1"/>
    </source>
</evidence>
<feature type="non-terminal residue" evidence="3">
    <location>
        <position position="102"/>
    </location>
</feature>